<evidence type="ECO:0000256" key="5">
    <source>
        <dbReference type="SAM" id="MobiDB-lite"/>
    </source>
</evidence>
<gene>
    <name evidence="7" type="ORF">scyTo_0003222</name>
</gene>
<keyword evidence="2 3" id="KW-0539">Nucleus</keyword>
<dbReference type="GO" id="GO:0005634">
    <property type="term" value="C:nucleus"/>
    <property type="evidence" value="ECO:0007669"/>
    <property type="project" value="UniProtKB-UniRule"/>
</dbReference>
<protein>
    <recommendedName>
        <fullName evidence="6">HMG box domain-containing protein</fullName>
    </recommendedName>
</protein>
<proteinExistence type="predicted"/>
<dbReference type="Proteomes" id="UP000288216">
    <property type="component" value="Unassembled WGS sequence"/>
</dbReference>
<evidence type="ECO:0000313" key="7">
    <source>
        <dbReference type="EMBL" id="GCB74135.1"/>
    </source>
</evidence>
<dbReference type="PROSITE" id="PS50118">
    <property type="entry name" value="HMG_BOX_2"/>
    <property type="match status" value="1"/>
</dbReference>
<name>A0A401PM08_SCYTO</name>
<organism evidence="7 8">
    <name type="scientific">Scyliorhinus torazame</name>
    <name type="common">Cloudy catshark</name>
    <name type="synonym">Catulus torazame</name>
    <dbReference type="NCBI Taxonomy" id="75743"/>
    <lineage>
        <taxon>Eukaryota</taxon>
        <taxon>Metazoa</taxon>
        <taxon>Chordata</taxon>
        <taxon>Craniata</taxon>
        <taxon>Vertebrata</taxon>
        <taxon>Chondrichthyes</taxon>
        <taxon>Elasmobranchii</taxon>
        <taxon>Galeomorphii</taxon>
        <taxon>Galeoidea</taxon>
        <taxon>Carcharhiniformes</taxon>
        <taxon>Scyliorhinidae</taxon>
        <taxon>Scyliorhinus</taxon>
    </lineage>
</organism>
<keyword evidence="4" id="KW-0175">Coiled coil</keyword>
<dbReference type="PANTHER" id="PTHR46040:SF2">
    <property type="entry name" value="SWI_SNF-RELATED MATRIX-ASSOCIATED ACTIN-DEPENDENT REGULATOR OF CHROMATIN SUBFAMILY E MEMBER 1-RELATED"/>
    <property type="match status" value="1"/>
</dbReference>
<evidence type="ECO:0000256" key="3">
    <source>
        <dbReference type="PROSITE-ProRule" id="PRU00267"/>
    </source>
</evidence>
<dbReference type="SUPFAM" id="SSF47095">
    <property type="entry name" value="HMG-box"/>
    <property type="match status" value="1"/>
</dbReference>
<dbReference type="PANTHER" id="PTHR46040">
    <property type="entry name" value="HIGH MOBILITY GROUP PROTEIN 2"/>
    <property type="match status" value="1"/>
</dbReference>
<dbReference type="OMA" id="IFTHEFL"/>
<evidence type="ECO:0000256" key="2">
    <source>
        <dbReference type="ARBA" id="ARBA00023242"/>
    </source>
</evidence>
<dbReference type="Pfam" id="PF00505">
    <property type="entry name" value="HMG_box"/>
    <property type="match status" value="1"/>
</dbReference>
<dbReference type="PRINTS" id="PR00886">
    <property type="entry name" value="HIGHMOBLTY12"/>
</dbReference>
<accession>A0A401PM08</accession>
<feature type="compositionally biased region" description="Basic residues" evidence="5">
    <location>
        <begin position="52"/>
        <end position="66"/>
    </location>
</feature>
<feature type="DNA-binding region" description="HMG box" evidence="3">
    <location>
        <begin position="71"/>
        <end position="139"/>
    </location>
</feature>
<keyword evidence="1 3" id="KW-0238">DNA-binding</keyword>
<evidence type="ECO:0000256" key="1">
    <source>
        <dbReference type="ARBA" id="ARBA00023125"/>
    </source>
</evidence>
<feature type="domain" description="HMG box" evidence="6">
    <location>
        <begin position="71"/>
        <end position="139"/>
    </location>
</feature>
<dbReference type="EMBL" id="BFAA01000864">
    <property type="protein sequence ID" value="GCB74135.1"/>
    <property type="molecule type" value="Genomic_DNA"/>
</dbReference>
<keyword evidence="8" id="KW-1185">Reference proteome</keyword>
<dbReference type="Gene3D" id="1.10.30.10">
    <property type="entry name" value="High mobility group box domain"/>
    <property type="match status" value="1"/>
</dbReference>
<sequence length="319" mass="36507">MDCAPDSGCATTPGSPHGVKQDGSEPSKGHNTYNGSQKNEKRGEKKNEERVTKKRGWPKGKKRKKNIPNGPKAPLTGYMRFLNERREQLRAQQPDLPFPEITKTLGSEWSKLPPEDKQCYLDEAERAKQQYMKELQEYQQTETYKMNAIAAQEKKLRKETTLSMSNGMHAEKNDNEQQGRMSMFNIPIFTEEFLDHNKAREAELRKLRKTNIEYEEQNAVLQKHIDNMRSAKEKLEEELAEEQSQNATLHKHLESLRQMLTSSFSNVSLPGSGESVTLETVDSFMTKLHSIIDEDPQQNEKLVRKVQEIVSSLGNSDGP</sequence>
<dbReference type="InterPro" id="IPR036910">
    <property type="entry name" value="HMG_box_dom_sf"/>
</dbReference>
<dbReference type="SMART" id="SM00398">
    <property type="entry name" value="HMG"/>
    <property type="match status" value="1"/>
</dbReference>
<feature type="coiled-coil region" evidence="4">
    <location>
        <begin position="197"/>
        <end position="259"/>
    </location>
</feature>
<evidence type="ECO:0000256" key="4">
    <source>
        <dbReference type="SAM" id="Coils"/>
    </source>
</evidence>
<evidence type="ECO:0000313" key="8">
    <source>
        <dbReference type="Proteomes" id="UP000288216"/>
    </source>
</evidence>
<dbReference type="GO" id="GO:0003677">
    <property type="term" value="F:DNA binding"/>
    <property type="evidence" value="ECO:0007669"/>
    <property type="project" value="UniProtKB-UniRule"/>
</dbReference>
<dbReference type="AlphaFoldDB" id="A0A401PM08"/>
<dbReference type="OrthoDB" id="3213154at2759"/>
<comment type="caution">
    <text evidence="7">The sequence shown here is derived from an EMBL/GenBank/DDBJ whole genome shotgun (WGS) entry which is preliminary data.</text>
</comment>
<dbReference type="InterPro" id="IPR009071">
    <property type="entry name" value="HMG_box_dom"/>
</dbReference>
<dbReference type="Gene3D" id="1.20.5.1160">
    <property type="entry name" value="Vasodilator-stimulated phosphoprotein"/>
    <property type="match status" value="1"/>
</dbReference>
<dbReference type="InterPro" id="IPR051965">
    <property type="entry name" value="ChromReg_NeuronalGeneExpr"/>
</dbReference>
<feature type="compositionally biased region" description="Basic and acidic residues" evidence="5">
    <location>
        <begin position="19"/>
        <end position="28"/>
    </location>
</feature>
<feature type="region of interest" description="Disordered" evidence="5">
    <location>
        <begin position="1"/>
        <end position="78"/>
    </location>
</feature>
<reference evidence="7 8" key="1">
    <citation type="journal article" date="2018" name="Nat. Ecol. Evol.">
        <title>Shark genomes provide insights into elasmobranch evolution and the origin of vertebrates.</title>
        <authorList>
            <person name="Hara Y"/>
            <person name="Yamaguchi K"/>
            <person name="Onimaru K"/>
            <person name="Kadota M"/>
            <person name="Koyanagi M"/>
            <person name="Keeley SD"/>
            <person name="Tatsumi K"/>
            <person name="Tanaka K"/>
            <person name="Motone F"/>
            <person name="Kageyama Y"/>
            <person name="Nozu R"/>
            <person name="Adachi N"/>
            <person name="Nishimura O"/>
            <person name="Nakagawa R"/>
            <person name="Tanegashima C"/>
            <person name="Kiyatake I"/>
            <person name="Matsumoto R"/>
            <person name="Murakumo K"/>
            <person name="Nishida K"/>
            <person name="Terakita A"/>
            <person name="Kuratani S"/>
            <person name="Sato K"/>
            <person name="Hyodo S Kuraku.S."/>
        </authorList>
    </citation>
    <scope>NUCLEOTIDE SEQUENCE [LARGE SCALE GENOMIC DNA]</scope>
</reference>
<feature type="compositionally biased region" description="Basic and acidic residues" evidence="5">
    <location>
        <begin position="38"/>
        <end position="51"/>
    </location>
</feature>
<evidence type="ECO:0000259" key="6">
    <source>
        <dbReference type="PROSITE" id="PS50118"/>
    </source>
</evidence>
<dbReference type="STRING" id="75743.A0A401PM08"/>
<dbReference type="GO" id="GO:0010468">
    <property type="term" value="P:regulation of gene expression"/>
    <property type="evidence" value="ECO:0007669"/>
    <property type="project" value="TreeGrafter"/>
</dbReference>